<dbReference type="Gene3D" id="3.30.457.10">
    <property type="entry name" value="Copper amine oxidase-like, N-terminal domain"/>
    <property type="match status" value="1"/>
</dbReference>
<dbReference type="SUPFAM" id="SSF55383">
    <property type="entry name" value="Copper amine oxidase, domain N"/>
    <property type="match status" value="1"/>
</dbReference>
<feature type="domain" description="GH18" evidence="1">
    <location>
        <begin position="152"/>
        <end position="419"/>
    </location>
</feature>
<sequence length="435" mass="48208">MNKPVIAGIAALLLHVLLIFGTPGPVAALEHHKSISVNIDGLPVSFDTQPAIRDGRTMVPFRALAEALNVNVTWDAATQTVRAKFDNTYIKLQIGNPRAYRNNLAVTLDVPPAISGGRTLIPLRFFSESFGCKVKWDNTAYEINITSPPKTMAVIGFYALGDSETSSWRDLFTRNYPDTSEGNTGALSGLALGWYSLDEQGNLLTQSKTGWQRPEGWEKVLQVAGRYRLNSEMMVHLTDKDSTIYNLLNNRTAVTGAVNAIKKEAMLYHGVNLDFEGLGWRDDDDKLITVKNNFSQFVTLLANELKKDNHNLTLTLHAPNSAYQGYDYQALGKQADRIIIMAYDYGTKPEPVDLVVEAVERARSVVPSEKLVLGISIPSETPESLLIKIGIAKRYNLNGIALWRLGLLTDEMWKIIKQSSTPRTVLNVNSLDSKN</sequence>
<dbReference type="PROSITE" id="PS51910">
    <property type="entry name" value="GH18_2"/>
    <property type="match status" value="1"/>
</dbReference>
<dbReference type="STRING" id="39060.SAMN05660706_11536"/>
<dbReference type="Proteomes" id="UP000199584">
    <property type="component" value="Unassembled WGS sequence"/>
</dbReference>
<dbReference type="Gene3D" id="3.20.20.80">
    <property type="entry name" value="Glycosidases"/>
    <property type="match status" value="1"/>
</dbReference>
<dbReference type="InterPro" id="IPR012854">
    <property type="entry name" value="Cu_amine_oxidase-like_N"/>
</dbReference>
<gene>
    <name evidence="2" type="ORF">SAMN05660706_11536</name>
</gene>
<reference evidence="3" key="1">
    <citation type="submission" date="2016-10" db="EMBL/GenBank/DDBJ databases">
        <authorList>
            <person name="Varghese N."/>
            <person name="Submissions S."/>
        </authorList>
    </citation>
    <scope>NUCLEOTIDE SEQUENCE [LARGE SCALE GENOMIC DNA]</scope>
    <source>
        <strain evidence="3">DSM 3669</strain>
    </source>
</reference>
<dbReference type="EMBL" id="FOYM01000015">
    <property type="protein sequence ID" value="SFR07787.1"/>
    <property type="molecule type" value="Genomic_DNA"/>
</dbReference>
<organism evidence="2 3">
    <name type="scientific">Desulfoscipio geothermicus DSM 3669</name>
    <dbReference type="NCBI Taxonomy" id="1121426"/>
    <lineage>
        <taxon>Bacteria</taxon>
        <taxon>Bacillati</taxon>
        <taxon>Bacillota</taxon>
        <taxon>Clostridia</taxon>
        <taxon>Eubacteriales</taxon>
        <taxon>Desulfallaceae</taxon>
        <taxon>Desulfoscipio</taxon>
    </lineage>
</organism>
<dbReference type="GO" id="GO:0016787">
    <property type="term" value="F:hydrolase activity"/>
    <property type="evidence" value="ECO:0007669"/>
    <property type="project" value="UniProtKB-KW"/>
</dbReference>
<dbReference type="InterPro" id="IPR001223">
    <property type="entry name" value="Glyco_hydro18_cat"/>
</dbReference>
<protein>
    <submittedName>
        <fullName evidence="2">Glycosyl hydrolases family 18</fullName>
    </submittedName>
</protein>
<dbReference type="SUPFAM" id="SSF51445">
    <property type="entry name" value="(Trans)glycosidases"/>
    <property type="match status" value="1"/>
</dbReference>
<dbReference type="PANTHER" id="PTHR46066:SF2">
    <property type="entry name" value="CHITINASE DOMAIN-CONTAINING PROTEIN 1"/>
    <property type="match status" value="1"/>
</dbReference>
<dbReference type="RefSeq" id="WP_092483662.1">
    <property type="nucleotide sequence ID" value="NZ_FOYM01000015.1"/>
</dbReference>
<dbReference type="OrthoDB" id="9769314at2"/>
<evidence type="ECO:0000313" key="3">
    <source>
        <dbReference type="Proteomes" id="UP000199584"/>
    </source>
</evidence>
<keyword evidence="2" id="KW-0378">Hydrolase</keyword>
<name>A0A1I6DQZ2_9FIRM</name>
<evidence type="ECO:0000259" key="1">
    <source>
        <dbReference type="PROSITE" id="PS51910"/>
    </source>
</evidence>
<dbReference type="Pfam" id="PF07833">
    <property type="entry name" value="Cu_amine_oxidN1"/>
    <property type="match status" value="1"/>
</dbReference>
<keyword evidence="3" id="KW-1185">Reference proteome</keyword>
<dbReference type="InterPro" id="IPR036582">
    <property type="entry name" value="Mao_N_sf"/>
</dbReference>
<evidence type="ECO:0000313" key="2">
    <source>
        <dbReference type="EMBL" id="SFR07787.1"/>
    </source>
</evidence>
<dbReference type="PANTHER" id="PTHR46066">
    <property type="entry name" value="CHITINASE DOMAIN-CONTAINING PROTEIN 1 FAMILY MEMBER"/>
    <property type="match status" value="1"/>
</dbReference>
<dbReference type="Pfam" id="PF00704">
    <property type="entry name" value="Glyco_hydro_18"/>
    <property type="match status" value="1"/>
</dbReference>
<dbReference type="AlphaFoldDB" id="A0A1I6DQZ2"/>
<dbReference type="GO" id="GO:0005975">
    <property type="term" value="P:carbohydrate metabolic process"/>
    <property type="evidence" value="ECO:0007669"/>
    <property type="project" value="InterPro"/>
</dbReference>
<dbReference type="InterPro" id="IPR017853">
    <property type="entry name" value="GH"/>
</dbReference>
<accession>A0A1I6DQZ2</accession>
<proteinExistence type="predicted"/>